<evidence type="ECO:0000313" key="9">
    <source>
        <dbReference type="Proteomes" id="UP000823891"/>
    </source>
</evidence>
<evidence type="ECO:0000313" key="8">
    <source>
        <dbReference type="EMBL" id="HJC24642.1"/>
    </source>
</evidence>
<dbReference type="GO" id="GO:0006415">
    <property type="term" value="P:translational termination"/>
    <property type="evidence" value="ECO:0007669"/>
    <property type="project" value="UniProtKB-UniRule"/>
</dbReference>
<comment type="function">
    <text evidence="5">Responsible for the release of ribosomes from messenger RNA at the termination of protein biosynthesis. May increase the efficiency of translation by recycling ribosomes from one round of translation to another.</text>
</comment>
<organism evidence="8 9">
    <name type="scientific">Candidatus Eisenbergiella merdavium</name>
    <dbReference type="NCBI Taxonomy" id="2838551"/>
    <lineage>
        <taxon>Bacteria</taxon>
        <taxon>Bacillati</taxon>
        <taxon>Bacillota</taxon>
        <taxon>Clostridia</taxon>
        <taxon>Lachnospirales</taxon>
        <taxon>Lachnospiraceae</taxon>
        <taxon>Eisenbergiella</taxon>
    </lineage>
</organism>
<protein>
    <recommendedName>
        <fullName evidence="5">Ribosome-recycling factor</fullName>
        <shortName evidence="5">RRF</shortName>
    </recommendedName>
    <alternativeName>
        <fullName evidence="5">Ribosome-releasing factor</fullName>
    </alternativeName>
</protein>
<evidence type="ECO:0000256" key="5">
    <source>
        <dbReference type="HAMAP-Rule" id="MF_00040"/>
    </source>
</evidence>
<keyword evidence="4 5" id="KW-0648">Protein biosynthesis</keyword>
<dbReference type="InterPro" id="IPR002661">
    <property type="entry name" value="Ribosome_recyc_fac"/>
</dbReference>
<accession>A0A9D2NHV5</accession>
<comment type="caution">
    <text evidence="8">The sequence shown here is derived from an EMBL/GenBank/DDBJ whole genome shotgun (WGS) entry which is preliminary data.</text>
</comment>
<dbReference type="PANTHER" id="PTHR20982:SF3">
    <property type="entry name" value="MITOCHONDRIAL RIBOSOME RECYCLING FACTOR PSEUDO 1"/>
    <property type="match status" value="1"/>
</dbReference>
<evidence type="ECO:0000256" key="6">
    <source>
        <dbReference type="SAM" id="Coils"/>
    </source>
</evidence>
<evidence type="ECO:0000256" key="3">
    <source>
        <dbReference type="ARBA" id="ARBA00022490"/>
    </source>
</evidence>
<evidence type="ECO:0000256" key="2">
    <source>
        <dbReference type="ARBA" id="ARBA00005912"/>
    </source>
</evidence>
<dbReference type="HAMAP" id="MF_00040">
    <property type="entry name" value="RRF"/>
    <property type="match status" value="1"/>
</dbReference>
<dbReference type="Gene3D" id="3.30.1360.40">
    <property type="match status" value="1"/>
</dbReference>
<reference evidence="8" key="1">
    <citation type="journal article" date="2021" name="PeerJ">
        <title>Extensive microbial diversity within the chicken gut microbiome revealed by metagenomics and culture.</title>
        <authorList>
            <person name="Gilroy R."/>
            <person name="Ravi A."/>
            <person name="Getino M."/>
            <person name="Pursley I."/>
            <person name="Horton D.L."/>
            <person name="Alikhan N.F."/>
            <person name="Baker D."/>
            <person name="Gharbi K."/>
            <person name="Hall N."/>
            <person name="Watson M."/>
            <person name="Adriaenssens E.M."/>
            <person name="Foster-Nyarko E."/>
            <person name="Jarju S."/>
            <person name="Secka A."/>
            <person name="Antonio M."/>
            <person name="Oren A."/>
            <person name="Chaudhuri R.R."/>
            <person name="La Ragione R."/>
            <person name="Hildebrand F."/>
            <person name="Pallen M.J."/>
        </authorList>
    </citation>
    <scope>NUCLEOTIDE SEQUENCE</scope>
    <source>
        <strain evidence="8">USAMLcec2-132</strain>
    </source>
</reference>
<dbReference type="AlphaFoldDB" id="A0A9D2NHV5"/>
<dbReference type="InterPro" id="IPR023584">
    <property type="entry name" value="Ribosome_recyc_fac_dom"/>
</dbReference>
<dbReference type="EMBL" id="DWWS01000046">
    <property type="protein sequence ID" value="HJC24642.1"/>
    <property type="molecule type" value="Genomic_DNA"/>
</dbReference>
<keyword evidence="3 5" id="KW-0963">Cytoplasm</keyword>
<dbReference type="Pfam" id="PF01765">
    <property type="entry name" value="RRF"/>
    <property type="match status" value="1"/>
</dbReference>
<dbReference type="Gene3D" id="1.10.132.20">
    <property type="entry name" value="Ribosome-recycling factor"/>
    <property type="match status" value="1"/>
</dbReference>
<dbReference type="Proteomes" id="UP000823891">
    <property type="component" value="Unassembled WGS sequence"/>
</dbReference>
<dbReference type="FunFam" id="3.30.1360.40:FF:000001">
    <property type="entry name" value="Ribosome-recycling factor"/>
    <property type="match status" value="1"/>
</dbReference>
<sequence>MNERLQQFDSKMKKTCDHLEAEFATIRAGRANPHVLDKIRVNYYGSPTPIQQVGNITVPEPRMIQIAPWEKSLIKEIEKAIMASDVGITPSNDGNVIRLVFPEVTEERRKTLVKDVKKKGEESKVAVRNIRRDGNDAFKKLQKEDVSEDEIKELESELQKLTDKYIKEVDKLVEEKSKEIMTV</sequence>
<gene>
    <name evidence="5 8" type="primary">frr</name>
    <name evidence="8" type="ORF">H9761_13200</name>
</gene>
<comment type="similarity">
    <text evidence="2 5">Belongs to the RRF family.</text>
</comment>
<proteinExistence type="inferred from homology"/>
<dbReference type="GO" id="GO:0043023">
    <property type="term" value="F:ribosomal large subunit binding"/>
    <property type="evidence" value="ECO:0007669"/>
    <property type="project" value="TreeGrafter"/>
</dbReference>
<evidence type="ECO:0000256" key="1">
    <source>
        <dbReference type="ARBA" id="ARBA00004496"/>
    </source>
</evidence>
<evidence type="ECO:0000259" key="7">
    <source>
        <dbReference type="Pfam" id="PF01765"/>
    </source>
</evidence>
<feature type="coiled-coil region" evidence="6">
    <location>
        <begin position="144"/>
        <end position="171"/>
    </location>
</feature>
<dbReference type="InterPro" id="IPR036191">
    <property type="entry name" value="RRF_sf"/>
</dbReference>
<reference evidence="8" key="2">
    <citation type="submission" date="2021-04" db="EMBL/GenBank/DDBJ databases">
        <authorList>
            <person name="Gilroy R."/>
        </authorList>
    </citation>
    <scope>NUCLEOTIDE SEQUENCE</scope>
    <source>
        <strain evidence="8">USAMLcec2-132</strain>
    </source>
</reference>
<feature type="domain" description="Ribosome recycling factor" evidence="7">
    <location>
        <begin position="19"/>
        <end position="181"/>
    </location>
</feature>
<keyword evidence="6" id="KW-0175">Coiled coil</keyword>
<dbReference type="FunFam" id="1.10.132.20:FF:000001">
    <property type="entry name" value="Ribosome-recycling factor"/>
    <property type="match status" value="1"/>
</dbReference>
<name>A0A9D2NHV5_9FIRM</name>
<dbReference type="GO" id="GO:0005737">
    <property type="term" value="C:cytoplasm"/>
    <property type="evidence" value="ECO:0007669"/>
    <property type="project" value="UniProtKB-SubCell"/>
</dbReference>
<dbReference type="NCBIfam" id="TIGR00496">
    <property type="entry name" value="frr"/>
    <property type="match status" value="1"/>
</dbReference>
<evidence type="ECO:0000256" key="4">
    <source>
        <dbReference type="ARBA" id="ARBA00022917"/>
    </source>
</evidence>
<dbReference type="CDD" id="cd00520">
    <property type="entry name" value="RRF"/>
    <property type="match status" value="1"/>
</dbReference>
<dbReference type="SUPFAM" id="SSF55194">
    <property type="entry name" value="Ribosome recycling factor, RRF"/>
    <property type="match status" value="1"/>
</dbReference>
<dbReference type="PANTHER" id="PTHR20982">
    <property type="entry name" value="RIBOSOME RECYCLING FACTOR"/>
    <property type="match status" value="1"/>
</dbReference>
<comment type="subcellular location">
    <subcellularLocation>
        <location evidence="1 5">Cytoplasm</location>
    </subcellularLocation>
</comment>